<accession>A0ABX3I9I3</accession>
<evidence type="ECO:0000313" key="3">
    <source>
        <dbReference type="Proteomes" id="UP000187046"/>
    </source>
</evidence>
<proteinExistence type="predicted"/>
<name>A0ABX3I9I3_9BACI</name>
<protein>
    <recommendedName>
        <fullName evidence="1">HNH nuclease domain-containing protein</fullName>
    </recommendedName>
</protein>
<feature type="domain" description="HNH nuclease" evidence="1">
    <location>
        <begin position="162"/>
        <end position="216"/>
    </location>
</feature>
<dbReference type="Proteomes" id="UP000187046">
    <property type="component" value="Unassembled WGS sequence"/>
</dbReference>
<gene>
    <name evidence="2" type="ORF">BTA31_01545</name>
</gene>
<evidence type="ECO:0000259" key="1">
    <source>
        <dbReference type="SMART" id="SM00507"/>
    </source>
</evidence>
<dbReference type="Gene3D" id="1.10.30.50">
    <property type="match status" value="1"/>
</dbReference>
<dbReference type="EMBL" id="MRBL01000001">
    <property type="protein sequence ID" value="OMI30766.1"/>
    <property type="molecule type" value="Genomic_DNA"/>
</dbReference>
<feature type="non-terminal residue" evidence="2">
    <location>
        <position position="1"/>
    </location>
</feature>
<sequence length="222" mass="26187">FLDIYQRNNKINFRVKSKVDITKVLNSASEHETTKKDFIRCISKVDSFIKKLKVLLIDKNEKKDSDDHLRKELDKIFNLTHSKLARRTLQNFYALWHILSDINYEMVKHHRIELKKEVSSLFKYTKSIPYQDSFGLEKYKEMVSCLLKKFEIDDRKIKLTLDEKKNLLNKQNNCCPICLADLFINDEIEVDHINPLAKGGKDKFLNLQITHKGCNRKKGVNV</sequence>
<dbReference type="SMART" id="SM00507">
    <property type="entry name" value="HNHc"/>
    <property type="match status" value="1"/>
</dbReference>
<keyword evidence="3" id="KW-1185">Reference proteome</keyword>
<reference evidence="2 3" key="1">
    <citation type="submission" date="2016-12" db="EMBL/GenBank/DDBJ databases">
        <title>Bacillus phylogenomics.</title>
        <authorList>
            <person name="Dunlap C."/>
        </authorList>
    </citation>
    <scope>NUCLEOTIDE SEQUENCE [LARGE SCALE GENOMIC DNA]</scope>
    <source>
        <strain evidence="2 3">NRRL B-41327</strain>
    </source>
</reference>
<dbReference type="CDD" id="cd00085">
    <property type="entry name" value="HNHc"/>
    <property type="match status" value="1"/>
</dbReference>
<dbReference type="InterPro" id="IPR003615">
    <property type="entry name" value="HNH_nuc"/>
</dbReference>
<dbReference type="RefSeq" id="WP_204513324.1">
    <property type="nucleotide sequence ID" value="NZ_MRBL01000001.1"/>
</dbReference>
<comment type="caution">
    <text evidence="2">The sequence shown here is derived from an EMBL/GenBank/DDBJ whole genome shotgun (WGS) entry which is preliminary data.</text>
</comment>
<dbReference type="Pfam" id="PF01844">
    <property type="entry name" value="HNH"/>
    <property type="match status" value="1"/>
</dbReference>
<dbReference type="InterPro" id="IPR002711">
    <property type="entry name" value="HNH"/>
</dbReference>
<organism evidence="2 3">
    <name type="scientific">Bacillus haynesii</name>
    <dbReference type="NCBI Taxonomy" id="1925021"/>
    <lineage>
        <taxon>Bacteria</taxon>
        <taxon>Bacillati</taxon>
        <taxon>Bacillota</taxon>
        <taxon>Bacilli</taxon>
        <taxon>Bacillales</taxon>
        <taxon>Bacillaceae</taxon>
        <taxon>Bacillus</taxon>
    </lineage>
</organism>
<evidence type="ECO:0000313" key="2">
    <source>
        <dbReference type="EMBL" id="OMI30766.1"/>
    </source>
</evidence>